<dbReference type="RefSeq" id="WP_377086699.1">
    <property type="nucleotide sequence ID" value="NZ_JBHSJL010000014.1"/>
</dbReference>
<protein>
    <submittedName>
        <fullName evidence="4">Sulfatase</fullName>
    </submittedName>
</protein>
<dbReference type="SUPFAM" id="SSF53649">
    <property type="entry name" value="Alkaline phosphatase-like"/>
    <property type="match status" value="1"/>
</dbReference>
<organism evidence="4 5">
    <name type="scientific">Rubritalea tangerina</name>
    <dbReference type="NCBI Taxonomy" id="430798"/>
    <lineage>
        <taxon>Bacteria</taxon>
        <taxon>Pseudomonadati</taxon>
        <taxon>Verrucomicrobiota</taxon>
        <taxon>Verrucomicrobiia</taxon>
        <taxon>Verrucomicrobiales</taxon>
        <taxon>Rubritaleaceae</taxon>
        <taxon>Rubritalea</taxon>
    </lineage>
</organism>
<dbReference type="Gene3D" id="3.40.720.10">
    <property type="entry name" value="Alkaline Phosphatase, subunit A"/>
    <property type="match status" value="1"/>
</dbReference>
<feature type="chain" id="PRO_5045222283" evidence="2">
    <location>
        <begin position="20"/>
        <end position="480"/>
    </location>
</feature>
<dbReference type="Pfam" id="PF14707">
    <property type="entry name" value="Sulfatase_C"/>
    <property type="match status" value="1"/>
</dbReference>
<proteinExistence type="inferred from homology"/>
<dbReference type="Gene3D" id="3.30.1120.10">
    <property type="match status" value="1"/>
</dbReference>
<reference evidence="5" key="1">
    <citation type="journal article" date="2019" name="Int. J. Syst. Evol. Microbiol.">
        <title>The Global Catalogue of Microorganisms (GCM) 10K type strain sequencing project: providing services to taxonomists for standard genome sequencing and annotation.</title>
        <authorList>
            <consortium name="The Broad Institute Genomics Platform"/>
            <consortium name="The Broad Institute Genome Sequencing Center for Infectious Disease"/>
            <person name="Wu L."/>
            <person name="Ma J."/>
        </authorList>
    </citation>
    <scope>NUCLEOTIDE SEQUENCE [LARGE SCALE GENOMIC DNA]</scope>
    <source>
        <strain evidence="5">CCUG 57942</strain>
    </source>
</reference>
<dbReference type="InterPro" id="IPR017850">
    <property type="entry name" value="Alkaline_phosphatase_core_sf"/>
</dbReference>
<keyword evidence="2" id="KW-0732">Signal</keyword>
<keyword evidence="5" id="KW-1185">Reference proteome</keyword>
<comment type="similarity">
    <text evidence="1">Belongs to the sulfatase family.</text>
</comment>
<dbReference type="Proteomes" id="UP001597389">
    <property type="component" value="Unassembled WGS sequence"/>
</dbReference>
<evidence type="ECO:0000259" key="3">
    <source>
        <dbReference type="Pfam" id="PF00884"/>
    </source>
</evidence>
<accession>A0ABW4Z9L3</accession>
<dbReference type="PANTHER" id="PTHR42693:SF33">
    <property type="entry name" value="ARYLSULFATASE"/>
    <property type="match status" value="1"/>
</dbReference>
<sequence>MISKFLCASLLATTTTLQARPALEQPNVIIFFVDDSGYGDYQHNGNPVIATPNIAKMANEGANFTQFYVSSPACSASRYSLLTGRYPGRSGLGSWVVGPGSKRHIHPKEITLAEALKDQGYATGMFGKWHLGSPNKANAMSTDTLPLAHGFDQWVGTNVSHDYGNAMLLQSSPSDQDPIKGYKTLAKNLPSDIPASESLTGRYTDAAIDFIKKNKQKPFFAYVAHNQPHLGLFATDKYKGISKRGLLGDVMTELDDSIGRVLQTLEDEGISKNTLVIYSSDNGPWVMFRNAKKTKYGEARMHVGYAWPFRDGKGSTWEGGHRIPGIFYWPGVIQANTVVREPASTLDIFPTLMQITGGKVPTDRTIDGRDISPYLLANDKDVPPFSFLYSYSDNKPSAVRVGPWKLHIRIGSQTGNNYGYKATEATPLLFNVEQDLNERINRADEHPERVESMRKLLLEKEQQLLDEASFWGPVRERKRK</sequence>
<dbReference type="EMBL" id="JBHUJB010000028">
    <property type="protein sequence ID" value="MFD2158567.1"/>
    <property type="molecule type" value="Genomic_DNA"/>
</dbReference>
<name>A0ABW4Z9L3_9BACT</name>
<evidence type="ECO:0000313" key="4">
    <source>
        <dbReference type="EMBL" id="MFD2158567.1"/>
    </source>
</evidence>
<dbReference type="CDD" id="cd16026">
    <property type="entry name" value="GALNS_like"/>
    <property type="match status" value="1"/>
</dbReference>
<evidence type="ECO:0000313" key="5">
    <source>
        <dbReference type="Proteomes" id="UP001597389"/>
    </source>
</evidence>
<feature type="domain" description="Sulfatase N-terminal" evidence="3">
    <location>
        <begin position="26"/>
        <end position="357"/>
    </location>
</feature>
<dbReference type="InterPro" id="IPR050738">
    <property type="entry name" value="Sulfatase"/>
</dbReference>
<gene>
    <name evidence="4" type="ORF">ACFSW8_06635</name>
</gene>
<dbReference type="Pfam" id="PF00884">
    <property type="entry name" value="Sulfatase"/>
    <property type="match status" value="1"/>
</dbReference>
<feature type="signal peptide" evidence="2">
    <location>
        <begin position="1"/>
        <end position="19"/>
    </location>
</feature>
<evidence type="ECO:0000256" key="2">
    <source>
        <dbReference type="SAM" id="SignalP"/>
    </source>
</evidence>
<evidence type="ECO:0000256" key="1">
    <source>
        <dbReference type="ARBA" id="ARBA00008779"/>
    </source>
</evidence>
<dbReference type="InterPro" id="IPR000917">
    <property type="entry name" value="Sulfatase_N"/>
</dbReference>
<dbReference type="PANTHER" id="PTHR42693">
    <property type="entry name" value="ARYLSULFATASE FAMILY MEMBER"/>
    <property type="match status" value="1"/>
</dbReference>
<comment type="caution">
    <text evidence="4">The sequence shown here is derived from an EMBL/GenBank/DDBJ whole genome shotgun (WGS) entry which is preliminary data.</text>
</comment>